<reference evidence="2" key="1">
    <citation type="submission" date="2016-10" db="EMBL/GenBank/DDBJ databases">
        <title>Frankia sp. NRRL B-16386 Genome sequencing.</title>
        <authorList>
            <person name="Ghodhbane-Gtari F."/>
            <person name="Swanson E."/>
            <person name="Gueddou A."/>
            <person name="Hezbri K."/>
            <person name="Ktari K."/>
            <person name="Nouioui I."/>
            <person name="Morris K."/>
            <person name="Simpson S."/>
            <person name="Abebe-Akele F."/>
            <person name="Thomas K."/>
            <person name="Gtari M."/>
            <person name="Tisa L.S."/>
        </authorList>
    </citation>
    <scope>NUCLEOTIDE SEQUENCE [LARGE SCALE GENOMIC DNA]</scope>
    <source>
        <strain evidence="2">NRRL B-16386</strain>
    </source>
</reference>
<name>A0A1V2IFY9_9ACTN</name>
<accession>A0A1V2IFY9</accession>
<evidence type="ECO:0000313" key="2">
    <source>
        <dbReference type="Proteomes" id="UP000188929"/>
    </source>
</evidence>
<gene>
    <name evidence="1" type="ORF">BL253_08960</name>
</gene>
<keyword evidence="2" id="KW-1185">Reference proteome</keyword>
<organism evidence="1 2">
    <name type="scientific">Pseudofrankia asymbiotica</name>
    <dbReference type="NCBI Taxonomy" id="1834516"/>
    <lineage>
        <taxon>Bacteria</taxon>
        <taxon>Bacillati</taxon>
        <taxon>Actinomycetota</taxon>
        <taxon>Actinomycetes</taxon>
        <taxon>Frankiales</taxon>
        <taxon>Frankiaceae</taxon>
        <taxon>Pseudofrankia</taxon>
    </lineage>
</organism>
<dbReference type="OrthoDB" id="4379334at2"/>
<comment type="caution">
    <text evidence="1">The sequence shown here is derived from an EMBL/GenBank/DDBJ whole genome shotgun (WGS) entry which is preliminary data.</text>
</comment>
<dbReference type="RefSeq" id="WP_076815462.1">
    <property type="nucleotide sequence ID" value="NZ_MOMC01000016.1"/>
</dbReference>
<sequence length="78" mass="8940">MTLKKCPRPEKQAYPTEQAALRHRNDLRFRRDGSSDLVAYLCTCGLWHVGHSQQRLDARISAALRGKRPLPGAKRKAW</sequence>
<evidence type="ECO:0000313" key="1">
    <source>
        <dbReference type="EMBL" id="ONH31386.1"/>
    </source>
</evidence>
<dbReference type="Proteomes" id="UP000188929">
    <property type="component" value="Unassembled WGS sequence"/>
</dbReference>
<dbReference type="EMBL" id="MOMC01000016">
    <property type="protein sequence ID" value="ONH31386.1"/>
    <property type="molecule type" value="Genomic_DNA"/>
</dbReference>
<protein>
    <submittedName>
        <fullName evidence="1">Uncharacterized protein</fullName>
    </submittedName>
</protein>
<proteinExistence type="predicted"/>
<dbReference type="AlphaFoldDB" id="A0A1V2IFY9"/>